<evidence type="ECO:0000256" key="1">
    <source>
        <dbReference type="SAM" id="MobiDB-lite"/>
    </source>
</evidence>
<protein>
    <submittedName>
        <fullName evidence="2">Uncharacterized protein</fullName>
    </submittedName>
</protein>
<dbReference type="EMBL" id="JWZX01000461">
    <property type="protein sequence ID" value="KOO52904.1"/>
    <property type="molecule type" value="Genomic_DNA"/>
</dbReference>
<reference evidence="3" key="1">
    <citation type="journal article" date="2015" name="PLoS Genet.">
        <title>Genome Sequence and Transcriptome Analyses of Chrysochromulina tobin: Metabolic Tools for Enhanced Algal Fitness in the Prominent Order Prymnesiales (Haptophyceae).</title>
        <authorList>
            <person name="Hovde B.T."/>
            <person name="Deodato C.R."/>
            <person name="Hunsperger H.M."/>
            <person name="Ryken S.A."/>
            <person name="Yost W."/>
            <person name="Jha R.K."/>
            <person name="Patterson J."/>
            <person name="Monnat R.J. Jr."/>
            <person name="Barlow S.B."/>
            <person name="Starkenburg S.R."/>
            <person name="Cattolico R.A."/>
        </authorList>
    </citation>
    <scope>NUCLEOTIDE SEQUENCE</scope>
    <source>
        <strain evidence="3">CCMP291</strain>
    </source>
</reference>
<comment type="caution">
    <text evidence="2">The sequence shown here is derived from an EMBL/GenBank/DDBJ whole genome shotgun (WGS) entry which is preliminary data.</text>
</comment>
<evidence type="ECO:0000313" key="3">
    <source>
        <dbReference type="Proteomes" id="UP000037460"/>
    </source>
</evidence>
<organism evidence="2 3">
    <name type="scientific">Chrysochromulina tobinii</name>
    <dbReference type="NCBI Taxonomy" id="1460289"/>
    <lineage>
        <taxon>Eukaryota</taxon>
        <taxon>Haptista</taxon>
        <taxon>Haptophyta</taxon>
        <taxon>Prymnesiophyceae</taxon>
        <taxon>Prymnesiales</taxon>
        <taxon>Chrysochromulinaceae</taxon>
        <taxon>Chrysochromulina</taxon>
    </lineage>
</organism>
<name>A0A0M0LPD9_9EUKA</name>
<keyword evidence="3" id="KW-1185">Reference proteome</keyword>
<dbReference type="Proteomes" id="UP000037460">
    <property type="component" value="Unassembled WGS sequence"/>
</dbReference>
<proteinExistence type="predicted"/>
<feature type="compositionally biased region" description="Low complexity" evidence="1">
    <location>
        <begin position="881"/>
        <end position="897"/>
    </location>
</feature>
<feature type="region of interest" description="Disordered" evidence="1">
    <location>
        <begin position="865"/>
        <end position="897"/>
    </location>
</feature>
<dbReference type="AlphaFoldDB" id="A0A0M0LPD9"/>
<accession>A0A0M0LPD9</accession>
<gene>
    <name evidence="2" type="ORF">Ctob_016396</name>
</gene>
<sequence>MLEIISRSAECNKDMHIPVPLLRAAICAVITHAREQASGVPTDLISKRFPKLLLADYVESCVHGVPQRDYYMMGEDATVLICDWRVFGHTRFKCKCGSDSLTVVQDEKLCCDKYSCFTLKQTGLLSIDVRTLCVSPVLSCRDCSLVDLPMHDEFILAQIPARLRHHYPVDPAYATGDFHLSRELTLELEGVYTSGSAALANVRDAIDQKMAVLYEHAAMRWHLARSEYLQQGQVTGTTVALEPMALSADRKQLYGVFPTSGALQKRVTAKLLADAALRTLELASLPTPEGGLLHVCSDDCDRLAKDVKLPDGGSNLRKLHLTVSAQTGQILGAVLTPDGEFASRKRHIEDVATLHGPPRIWSLDNLPTNEKEYKAVMPSSTLTTDAFHFSRRTISTLSSYSSMHGQVAKRIAAMYFQVRERGDHSVHYYITAMETGAVCKGGKFMIKHGRGSTPALFFTFKPDAPPLDYPAGVEPTCNLVGPRMPRELVSVIINNGCFFDGLEESLAKDWRTVDEIKDSLISFQRELLDARKAYQSALQFVRAQRALGAPSAVLRSPVATTALAIPAAPTAAIVPLAEAIGTIGSAAGSSRGALIAYSDTVAPAPPTREAMAMAIERASAAAAQAARACSTAHIDQVVIDETARAAGEAAAHALALMREDEVHGAELLFAEALVPASGGSTLGAITSGAMQLVKEERALLHSTLESDPTRMQLLNAVGTYFNEQGTLEHTCTHTTLPALEQAIIKVRHLDRPPDVPRYIVIGQDARGFDILRYLDGTNQGENKFSSLETVFQSNGGYSRNLFHGVLLSKIAQLNEKARISYLGGEDLGHCDLQLARVHNELMRSFGQPLPHPTVPPLMPRAEVKQVADYYDDEMQRKAERSQGGTSSSGSSSSSAPY</sequence>
<evidence type="ECO:0000313" key="2">
    <source>
        <dbReference type="EMBL" id="KOO52904.1"/>
    </source>
</evidence>
<feature type="non-terminal residue" evidence="2">
    <location>
        <position position="897"/>
    </location>
</feature>